<gene>
    <name evidence="1" type="ORF">Dxin01_03510</name>
</gene>
<reference evidence="1 2" key="1">
    <citation type="submission" date="2024-02" db="EMBL/GenBank/DDBJ databases">
        <title>Deinococcus xinjiangensis NBRC 107630.</title>
        <authorList>
            <person name="Ichikawa N."/>
            <person name="Katano-Makiyama Y."/>
            <person name="Hidaka K."/>
        </authorList>
    </citation>
    <scope>NUCLEOTIDE SEQUENCE [LARGE SCALE GENOMIC DNA]</scope>
    <source>
        <strain evidence="1 2">NBRC 107630</strain>
    </source>
</reference>
<name>A0ABP9VI35_9DEIO</name>
<evidence type="ECO:0000313" key="2">
    <source>
        <dbReference type="Proteomes" id="UP001458946"/>
    </source>
</evidence>
<proteinExistence type="predicted"/>
<dbReference type="Proteomes" id="UP001458946">
    <property type="component" value="Unassembled WGS sequence"/>
</dbReference>
<evidence type="ECO:0008006" key="3">
    <source>
        <dbReference type="Google" id="ProtNLM"/>
    </source>
</evidence>
<comment type="caution">
    <text evidence="1">The sequence shown here is derived from an EMBL/GenBank/DDBJ whole genome shotgun (WGS) entry which is preliminary data.</text>
</comment>
<accession>A0ABP9VI35</accession>
<sequence>MTEYSSSGPRPVQGQRIPRATQRFLGVIAPHSPADPVPGKVRIEHDAWQIILAMLEQVGIVRHGPLWGSYADALAMVTDAGHSGYRQALPLPFQGLHLDPTYILGWSDCLSNYGGNDTDWIGHWLILPDNQVADDLAVQQWLAAAAELGVFTERHFVVVVGTDAEQVRGRAYLYQQRKATEIALSVV</sequence>
<keyword evidence="2" id="KW-1185">Reference proteome</keyword>
<evidence type="ECO:0000313" key="1">
    <source>
        <dbReference type="EMBL" id="GAA5503748.1"/>
    </source>
</evidence>
<dbReference type="EMBL" id="BAABRN010000064">
    <property type="protein sequence ID" value="GAA5503748.1"/>
    <property type="molecule type" value="Genomic_DNA"/>
</dbReference>
<protein>
    <recommendedName>
        <fullName evidence="3">Barstar (barnase inhibitor) domain-containing protein</fullName>
    </recommendedName>
</protein>
<organism evidence="1 2">
    <name type="scientific">Deinococcus xinjiangensis</name>
    <dbReference type="NCBI Taxonomy" id="457454"/>
    <lineage>
        <taxon>Bacteria</taxon>
        <taxon>Thermotogati</taxon>
        <taxon>Deinococcota</taxon>
        <taxon>Deinococci</taxon>
        <taxon>Deinococcales</taxon>
        <taxon>Deinococcaceae</taxon>
        <taxon>Deinococcus</taxon>
    </lineage>
</organism>